<dbReference type="AlphaFoldDB" id="A0A8J5MU97"/>
<organism evidence="1 2">
    <name type="scientific">Homarus americanus</name>
    <name type="common">American lobster</name>
    <dbReference type="NCBI Taxonomy" id="6706"/>
    <lineage>
        <taxon>Eukaryota</taxon>
        <taxon>Metazoa</taxon>
        <taxon>Ecdysozoa</taxon>
        <taxon>Arthropoda</taxon>
        <taxon>Crustacea</taxon>
        <taxon>Multicrustacea</taxon>
        <taxon>Malacostraca</taxon>
        <taxon>Eumalacostraca</taxon>
        <taxon>Eucarida</taxon>
        <taxon>Decapoda</taxon>
        <taxon>Pleocyemata</taxon>
        <taxon>Astacidea</taxon>
        <taxon>Nephropoidea</taxon>
        <taxon>Nephropidae</taxon>
        <taxon>Homarus</taxon>
    </lineage>
</organism>
<evidence type="ECO:0000313" key="2">
    <source>
        <dbReference type="Proteomes" id="UP000747542"/>
    </source>
</evidence>
<protein>
    <submittedName>
        <fullName evidence="1">Uncharacterized protein</fullName>
    </submittedName>
</protein>
<accession>A0A8J5MU97</accession>
<evidence type="ECO:0000313" key="1">
    <source>
        <dbReference type="EMBL" id="KAG7163537.1"/>
    </source>
</evidence>
<comment type="caution">
    <text evidence="1">The sequence shown here is derived from an EMBL/GenBank/DDBJ whole genome shotgun (WGS) entry which is preliminary data.</text>
</comment>
<dbReference type="EMBL" id="JAHLQT010026447">
    <property type="protein sequence ID" value="KAG7163537.1"/>
    <property type="molecule type" value="Genomic_DNA"/>
</dbReference>
<name>A0A8J5MU97_HOMAM</name>
<proteinExistence type="predicted"/>
<dbReference type="Proteomes" id="UP000747542">
    <property type="component" value="Unassembled WGS sequence"/>
</dbReference>
<reference evidence="1" key="1">
    <citation type="journal article" date="2021" name="Sci. Adv.">
        <title>The American lobster genome reveals insights on longevity, neural, and immune adaptations.</title>
        <authorList>
            <person name="Polinski J.M."/>
            <person name="Zimin A.V."/>
            <person name="Clark K.F."/>
            <person name="Kohn A.B."/>
            <person name="Sadowski N."/>
            <person name="Timp W."/>
            <person name="Ptitsyn A."/>
            <person name="Khanna P."/>
            <person name="Romanova D.Y."/>
            <person name="Williams P."/>
            <person name="Greenwood S.J."/>
            <person name="Moroz L.L."/>
            <person name="Walt D.R."/>
            <person name="Bodnar A.G."/>
        </authorList>
    </citation>
    <scope>NUCLEOTIDE SEQUENCE</scope>
    <source>
        <strain evidence="1">GMGI-L3</strain>
    </source>
</reference>
<sequence>MGSRCVLVVVVSHDPVFLATFAEWSLKGRLLVWATKLMVVTSLPLPKLHSLLSSHWTFSMMNTILFNLDDSPPNLRVSVYTHLPYTQEGAQMVGVASWTPQRGLVVREGRSLFPPKFFK</sequence>
<gene>
    <name evidence="1" type="ORF">Hamer_G002732</name>
</gene>
<keyword evidence="2" id="KW-1185">Reference proteome</keyword>